<name>A0A8X8H1V3_9RHOB</name>
<evidence type="ECO:0000313" key="1">
    <source>
        <dbReference type="EMBL" id="NUB44018.1"/>
    </source>
</evidence>
<protein>
    <submittedName>
        <fullName evidence="1">Uncharacterized protein</fullName>
    </submittedName>
</protein>
<dbReference type="AlphaFoldDB" id="A0A8X8H1V3"/>
<comment type="caution">
    <text evidence="1">The sequence shown here is derived from an EMBL/GenBank/DDBJ whole genome shotgun (WGS) entry which is preliminary data.</text>
</comment>
<sequence length="134" mass="14945">MPQSPLLAFFARLFEPTWLRHQRQAFAAHPPPGWWQVDATSGALLAGALKDGLPPQGHMLGRGWGWHALGRADGSDDVLYIRRDGRCAIVHLTWQRETDPRWPVSALYASLAEARAALYRWSAAPDRPTDPEAP</sequence>
<gene>
    <name evidence="1" type="ORF">GEU84_006475</name>
</gene>
<accession>A0A8X8H1V3</accession>
<evidence type="ECO:0000313" key="2">
    <source>
        <dbReference type="Proteomes" id="UP000484076"/>
    </source>
</evidence>
<dbReference type="EMBL" id="WHUT02000003">
    <property type="protein sequence ID" value="NUB44018.1"/>
    <property type="molecule type" value="Genomic_DNA"/>
</dbReference>
<dbReference type="Proteomes" id="UP000484076">
    <property type="component" value="Unassembled WGS sequence"/>
</dbReference>
<dbReference type="RefSeq" id="WP_152824770.1">
    <property type="nucleotide sequence ID" value="NZ_WHUT02000003.1"/>
</dbReference>
<organism evidence="1 2">
    <name type="scientific">Fertoeibacter niger</name>
    <dbReference type="NCBI Taxonomy" id="2656921"/>
    <lineage>
        <taxon>Bacteria</taxon>
        <taxon>Pseudomonadati</taxon>
        <taxon>Pseudomonadota</taxon>
        <taxon>Alphaproteobacteria</taxon>
        <taxon>Rhodobacterales</taxon>
        <taxon>Paracoccaceae</taxon>
        <taxon>Fertoeibacter</taxon>
    </lineage>
</organism>
<proteinExistence type="predicted"/>
<reference evidence="1" key="1">
    <citation type="submission" date="2020-05" db="EMBL/GenBank/DDBJ databases">
        <title>Fertoebacter nigrum gen. nov., sp. nov., a new member of the family Rhodobacteraceae.</title>
        <authorList>
            <person name="Szuroczki S."/>
            <person name="Abbaszade G."/>
            <person name="Buni D."/>
            <person name="Schumann P."/>
            <person name="Toth E."/>
        </authorList>
    </citation>
    <scope>NUCLEOTIDE SEQUENCE</scope>
    <source>
        <strain evidence="1">RG-N-1a</strain>
    </source>
</reference>
<keyword evidence="2" id="KW-1185">Reference proteome</keyword>